<name>A0A0R3SPD6_HYMDI</name>
<evidence type="ECO:0000313" key="2">
    <source>
        <dbReference type="Proteomes" id="UP000274504"/>
    </source>
</evidence>
<proteinExistence type="predicted"/>
<dbReference type="WBParaSite" id="HDID_0000681001-mRNA-1">
    <property type="protein sequence ID" value="HDID_0000681001-mRNA-1"/>
    <property type="gene ID" value="HDID_0000681001"/>
</dbReference>
<accession>A0A0R3SPD6</accession>
<organism evidence="3">
    <name type="scientific">Hymenolepis diminuta</name>
    <name type="common">Rat tapeworm</name>
    <dbReference type="NCBI Taxonomy" id="6216"/>
    <lineage>
        <taxon>Eukaryota</taxon>
        <taxon>Metazoa</taxon>
        <taxon>Spiralia</taxon>
        <taxon>Lophotrochozoa</taxon>
        <taxon>Platyhelminthes</taxon>
        <taxon>Cestoda</taxon>
        <taxon>Eucestoda</taxon>
        <taxon>Cyclophyllidea</taxon>
        <taxon>Hymenolepididae</taxon>
        <taxon>Hymenolepis</taxon>
    </lineage>
</organism>
<dbReference type="AlphaFoldDB" id="A0A0R3SPD6"/>
<gene>
    <name evidence="1" type="ORF">HDID_LOCUS6808</name>
</gene>
<reference evidence="1 2" key="2">
    <citation type="submission" date="2018-11" db="EMBL/GenBank/DDBJ databases">
        <authorList>
            <consortium name="Pathogen Informatics"/>
        </authorList>
    </citation>
    <scope>NUCLEOTIDE SEQUENCE [LARGE SCALE GENOMIC DNA]</scope>
</reference>
<evidence type="ECO:0000313" key="1">
    <source>
        <dbReference type="EMBL" id="VDL59126.1"/>
    </source>
</evidence>
<dbReference type="EMBL" id="UYSG01010880">
    <property type="protein sequence ID" value="VDL59126.1"/>
    <property type="molecule type" value="Genomic_DNA"/>
</dbReference>
<dbReference type="Proteomes" id="UP000274504">
    <property type="component" value="Unassembled WGS sequence"/>
</dbReference>
<evidence type="ECO:0000313" key="3">
    <source>
        <dbReference type="WBParaSite" id="HDID_0000681001-mRNA-1"/>
    </source>
</evidence>
<reference evidence="3" key="1">
    <citation type="submission" date="2017-02" db="UniProtKB">
        <authorList>
            <consortium name="WormBaseParasite"/>
        </authorList>
    </citation>
    <scope>IDENTIFICATION</scope>
</reference>
<protein>
    <submittedName>
        <fullName evidence="3">RGS domain-containing protein</fullName>
    </submittedName>
</protein>
<sequence length="129" mass="15056">MDEQIGDSVKKQLFDSQEALDLPHFRYRSTPHPAISEVVLWKSFLDKDPRTFTVKDFCDLIWVLHGKHLRFLYTAVSNNLNPNPTEIYLDAYAFALESRNSKDPMQLSAWSLLRSFQRTSEKIVMYTAL</sequence>